<feature type="non-terminal residue" evidence="1">
    <location>
        <position position="1"/>
    </location>
</feature>
<comment type="caution">
    <text evidence="1">The sequence shown here is derived from an EMBL/GenBank/DDBJ whole genome shotgun (WGS) entry which is preliminary data.</text>
</comment>
<dbReference type="AlphaFoldDB" id="A0A1J8P3X1"/>
<reference evidence="2" key="1">
    <citation type="submission" date="2016-09" db="EMBL/GenBank/DDBJ databases">
        <title>Genome Sequence of Bathymodiolus thermophilus sulfur-oxidizing gill endosymbiont.</title>
        <authorList>
            <person name="Ponnudurai R."/>
            <person name="Kleiner M."/>
            <person name="Sayavedra L."/>
            <person name="Thuermer A."/>
            <person name="Felbeck H."/>
            <person name="Schlueter R."/>
            <person name="Schweder T."/>
            <person name="Markert S."/>
        </authorList>
    </citation>
    <scope>NUCLEOTIDE SEQUENCE [LARGE SCALE GENOMIC DNA]</scope>
    <source>
        <strain evidence="2">BAT/CrabSpa'14</strain>
    </source>
</reference>
<dbReference type="Proteomes" id="UP000182798">
    <property type="component" value="Unassembled WGS sequence"/>
</dbReference>
<feature type="non-terminal residue" evidence="1">
    <location>
        <position position="74"/>
    </location>
</feature>
<name>A0A1J8P3X1_9GAMM</name>
<proteinExistence type="predicted"/>
<dbReference type="EMBL" id="MIQH01000261">
    <property type="protein sequence ID" value="OJA03709.1"/>
    <property type="molecule type" value="Genomic_DNA"/>
</dbReference>
<accession>A0A1J8P3X1</accession>
<sequence length="74" mass="6873">ATNKAIAHGLAQGAISQISGGSFQDGFTGGFIGSVAGSSMGEGGDWSDIAGRTAIAATAGGAVAVLGGGKFSNG</sequence>
<evidence type="ECO:0000313" key="2">
    <source>
        <dbReference type="Proteomes" id="UP000182798"/>
    </source>
</evidence>
<organism evidence="1 2">
    <name type="scientific">Bathymodiolus thermophilus thioautotrophic gill symbiont</name>
    <dbReference type="NCBI Taxonomy" id="2360"/>
    <lineage>
        <taxon>Bacteria</taxon>
        <taxon>Pseudomonadati</taxon>
        <taxon>Pseudomonadota</taxon>
        <taxon>Gammaproteobacteria</taxon>
        <taxon>sulfur-oxidizing symbionts</taxon>
    </lineage>
</organism>
<gene>
    <name evidence="1" type="ORF">BGC33_00155</name>
</gene>
<evidence type="ECO:0000313" key="1">
    <source>
        <dbReference type="EMBL" id="OJA03709.1"/>
    </source>
</evidence>
<protein>
    <submittedName>
        <fullName evidence="1">Uncharacterized protein</fullName>
    </submittedName>
</protein>